<dbReference type="SUPFAM" id="SSF52540">
    <property type="entry name" value="P-loop containing nucleoside triphosphate hydrolases"/>
    <property type="match status" value="1"/>
</dbReference>
<dbReference type="PANTHER" id="PTHR30121:SF11">
    <property type="entry name" value="AAA+ ATPASE DOMAIN-CONTAINING PROTEIN"/>
    <property type="match status" value="1"/>
</dbReference>
<dbReference type="EMBL" id="CP108253">
    <property type="protein sequence ID" value="WTU42245.1"/>
    <property type="molecule type" value="Genomic_DNA"/>
</dbReference>
<reference evidence="3" key="1">
    <citation type="submission" date="2022-10" db="EMBL/GenBank/DDBJ databases">
        <title>The complete genomes of actinobacterial strains from the NBC collection.</title>
        <authorList>
            <person name="Joergensen T.S."/>
            <person name="Alvarez Arevalo M."/>
            <person name="Sterndorff E.B."/>
            <person name="Faurdal D."/>
            <person name="Vuksanovic O."/>
            <person name="Mourched A.-S."/>
            <person name="Charusanti P."/>
            <person name="Shaw S."/>
            <person name="Blin K."/>
            <person name="Weber T."/>
        </authorList>
    </citation>
    <scope>NUCLEOTIDE SEQUENCE</scope>
    <source>
        <strain evidence="3">NBC_00060</strain>
    </source>
</reference>
<keyword evidence="2" id="KW-0812">Transmembrane</keyword>
<accession>A0AAU2H4V9</accession>
<organism evidence="3">
    <name type="scientific">Streptomyces sp. NBC_00060</name>
    <dbReference type="NCBI Taxonomy" id="2975636"/>
    <lineage>
        <taxon>Bacteria</taxon>
        <taxon>Bacillati</taxon>
        <taxon>Actinomycetota</taxon>
        <taxon>Actinomycetes</taxon>
        <taxon>Kitasatosporales</taxon>
        <taxon>Streptomycetaceae</taxon>
        <taxon>Streptomyces</taxon>
    </lineage>
</organism>
<evidence type="ECO:0000313" key="3">
    <source>
        <dbReference type="EMBL" id="WTU42245.1"/>
    </source>
</evidence>
<dbReference type="InterPro" id="IPR051162">
    <property type="entry name" value="T4SS_component"/>
</dbReference>
<evidence type="ECO:0000256" key="1">
    <source>
        <dbReference type="SAM" id="MobiDB-lite"/>
    </source>
</evidence>
<dbReference type="Gene3D" id="3.40.50.300">
    <property type="entry name" value="P-loop containing nucleotide triphosphate hydrolases"/>
    <property type="match status" value="2"/>
</dbReference>
<keyword evidence="2" id="KW-0472">Membrane</keyword>
<name>A0AAU2H4V9_9ACTN</name>
<proteinExistence type="predicted"/>
<feature type="region of interest" description="Disordered" evidence="1">
    <location>
        <begin position="726"/>
        <end position="761"/>
    </location>
</feature>
<keyword evidence="2" id="KW-1133">Transmembrane helix</keyword>
<gene>
    <name evidence="3" type="ORF">OHV25_23040</name>
</gene>
<dbReference type="AlphaFoldDB" id="A0AAU2H4V9"/>
<keyword evidence="3" id="KW-0238">DNA-binding</keyword>
<dbReference type="PANTHER" id="PTHR30121">
    <property type="entry name" value="UNCHARACTERIZED PROTEIN YJGR-RELATED"/>
    <property type="match status" value="1"/>
</dbReference>
<evidence type="ECO:0000256" key="2">
    <source>
        <dbReference type="SAM" id="Phobius"/>
    </source>
</evidence>
<protein>
    <submittedName>
        <fullName evidence="3">Type IV secretion system DNA-binding domain-containing protein</fullName>
    </submittedName>
</protein>
<dbReference type="GO" id="GO:0003677">
    <property type="term" value="F:DNA binding"/>
    <property type="evidence" value="ECO:0007669"/>
    <property type="project" value="UniProtKB-KW"/>
</dbReference>
<sequence length="761" mass="82252">MSDTTLLVAGSTLLSVTIGFILFLRERDQLSRDVRRLTYRLDFPRDLTVQQVTAFVHTLTRLRPERGWLFGRDSAVFETVGQAAGIEYRLRLPEHQADVLLRQLRGIVPGLRTARLDAPALPEARWLRRIRLTTTARPLRTDAPETFATSLLSTFQPVSQEETLLYQLVLYPVRTPTAPLAHHRSVGGELLPSWLSRAAQLLTGAPPAKPDKQALADFTAKTSEPWFAVVGTVGAAAGSQARAHFLVGRLMATLHQLDQNGVALVPRWLPRRAAEWLARGATGTSVAPVHVNAREAATMVGWPLAGPTLPGLSLRGGRLFPPVAALPSYGRVLGTATYDGMQRPIAVTALDGLMHQLVTGPTGSGKSTLLLGELAQDIQAGHGVILLDPGGDLARDVADRIPEHRVRDLIYLDAADARPVGINPLACAKDDAELVADQVMELIRANADSWGPRLEEVLKASLVLLAATPGMTLVELQPVLTDDAFRASLLARLDPAFAPTVGAFFSRFNAWSEGERGQAVSAVINKVSPLTDRRQLRAMLGQAKPAWTMQQVVNQNKILLVALPSGLAGSYAVDLLGGLLVSMVWNTAMRRAAVTREQRRPTFLYIDEAARFLRSGANLSDMLARARGHFLGIVAALQHITQVPPNLRAALLSEARTKVVLQPGPDDATTLARALGPQVKPEDLLTLEPRTAVAAIVANGQVSPPVSIATNPPPPVTGFGEQARAHSRLTYGRDRDEVEQEIAERRKRRPASGVGSQRGTG</sequence>
<dbReference type="InterPro" id="IPR027417">
    <property type="entry name" value="P-loop_NTPase"/>
</dbReference>
<feature type="transmembrane region" description="Helical" evidence="2">
    <location>
        <begin position="6"/>
        <end position="24"/>
    </location>
</feature>